<dbReference type="EMBL" id="ML994621">
    <property type="protein sequence ID" value="KAF2189363.1"/>
    <property type="molecule type" value="Genomic_DNA"/>
</dbReference>
<evidence type="ECO:0000256" key="1">
    <source>
        <dbReference type="SAM" id="MobiDB-lite"/>
    </source>
</evidence>
<feature type="compositionally biased region" description="Polar residues" evidence="1">
    <location>
        <begin position="95"/>
        <end position="104"/>
    </location>
</feature>
<organism evidence="3 4">
    <name type="scientific">Zopfia rhizophila CBS 207.26</name>
    <dbReference type="NCBI Taxonomy" id="1314779"/>
    <lineage>
        <taxon>Eukaryota</taxon>
        <taxon>Fungi</taxon>
        <taxon>Dikarya</taxon>
        <taxon>Ascomycota</taxon>
        <taxon>Pezizomycotina</taxon>
        <taxon>Dothideomycetes</taxon>
        <taxon>Dothideomycetes incertae sedis</taxon>
        <taxon>Zopfiaceae</taxon>
        <taxon>Zopfia</taxon>
    </lineage>
</organism>
<evidence type="ECO:0000313" key="4">
    <source>
        <dbReference type="Proteomes" id="UP000800200"/>
    </source>
</evidence>
<feature type="region of interest" description="Disordered" evidence="1">
    <location>
        <begin position="95"/>
        <end position="126"/>
    </location>
</feature>
<dbReference type="AlphaFoldDB" id="A0A6A6EDR0"/>
<sequence length="180" mass="19264">MDPVMLSLVRAGSSFALDVLLCPIPKIMKFHMMPERGLAIGLIFALRGFWCVVAAARLAIVRQTIAAAASAKPDALAARESLVRSVRSVLSLFSGQGSNDSGRSNRSKGSKLYGAPSGSGAGSQGKNVKEIMESEIDLNDISKASESNSVDYHERVGIGLPGGRLSRMWILCRRGMMERP</sequence>
<evidence type="ECO:0000256" key="2">
    <source>
        <dbReference type="SAM" id="Phobius"/>
    </source>
</evidence>
<reference evidence="3" key="1">
    <citation type="journal article" date="2020" name="Stud. Mycol.">
        <title>101 Dothideomycetes genomes: a test case for predicting lifestyles and emergence of pathogens.</title>
        <authorList>
            <person name="Haridas S."/>
            <person name="Albert R."/>
            <person name="Binder M."/>
            <person name="Bloem J."/>
            <person name="Labutti K."/>
            <person name="Salamov A."/>
            <person name="Andreopoulos B."/>
            <person name="Baker S."/>
            <person name="Barry K."/>
            <person name="Bills G."/>
            <person name="Bluhm B."/>
            <person name="Cannon C."/>
            <person name="Castanera R."/>
            <person name="Culley D."/>
            <person name="Daum C."/>
            <person name="Ezra D."/>
            <person name="Gonzalez J."/>
            <person name="Henrissat B."/>
            <person name="Kuo A."/>
            <person name="Liang C."/>
            <person name="Lipzen A."/>
            <person name="Lutzoni F."/>
            <person name="Magnuson J."/>
            <person name="Mondo S."/>
            <person name="Nolan M."/>
            <person name="Ohm R."/>
            <person name="Pangilinan J."/>
            <person name="Park H.-J."/>
            <person name="Ramirez L."/>
            <person name="Alfaro M."/>
            <person name="Sun H."/>
            <person name="Tritt A."/>
            <person name="Yoshinaga Y."/>
            <person name="Zwiers L.-H."/>
            <person name="Turgeon B."/>
            <person name="Goodwin S."/>
            <person name="Spatafora J."/>
            <person name="Crous P."/>
            <person name="Grigoriev I."/>
        </authorList>
    </citation>
    <scope>NUCLEOTIDE SEQUENCE</scope>
    <source>
        <strain evidence="3">CBS 207.26</strain>
    </source>
</reference>
<name>A0A6A6EDR0_9PEZI</name>
<keyword evidence="2" id="KW-0472">Membrane</keyword>
<dbReference type="Proteomes" id="UP000800200">
    <property type="component" value="Unassembled WGS sequence"/>
</dbReference>
<evidence type="ECO:0000313" key="3">
    <source>
        <dbReference type="EMBL" id="KAF2189363.1"/>
    </source>
</evidence>
<feature type="transmembrane region" description="Helical" evidence="2">
    <location>
        <begin position="37"/>
        <end position="60"/>
    </location>
</feature>
<gene>
    <name evidence="3" type="ORF">K469DRAFT_683757</name>
</gene>
<accession>A0A6A6EDR0</accession>
<dbReference type="OrthoDB" id="5398388at2759"/>
<protein>
    <submittedName>
        <fullName evidence="3">Uncharacterized protein</fullName>
    </submittedName>
</protein>
<keyword evidence="2" id="KW-1133">Transmembrane helix</keyword>
<proteinExistence type="predicted"/>
<keyword evidence="4" id="KW-1185">Reference proteome</keyword>
<keyword evidence="2" id="KW-0812">Transmembrane</keyword>